<dbReference type="EMBL" id="DS178299">
    <property type="protein sequence ID" value="EFP86282.1"/>
    <property type="molecule type" value="Genomic_DNA"/>
</dbReference>
<dbReference type="InParanoid" id="E3KPP7"/>
<dbReference type="RefSeq" id="XP_003330701.1">
    <property type="nucleotide sequence ID" value="XM_003330653.2"/>
</dbReference>
<sequence length="228" mass="25468">MCSSINYKAIQGIILAGPIAELNPDVIRQHFPPHIIRLMVDQLQEQFCPSKTFKRKRAERVGQKVRHVLLVKDNGDVMEGLVLLNKQEYVDLIQATENAMEKLGVKKPGQEDMAAESDDDHGVLLTQGEHEAFMEKLSAVGYRLGELNQNQVVRVQTSLTYSSGRRERVTFGAYQGPAGLLIAHDQFSKFFINSWSGYSMAKSINETSTSLMDSNQLHNPKFCLGTAA</sequence>
<gene>
    <name evidence="1" type="ORF">PGTG_12238</name>
</gene>
<dbReference type="AlphaFoldDB" id="E3KPP7"/>
<proteinExistence type="predicted"/>
<dbReference type="GeneID" id="10540295"/>
<keyword evidence="2" id="KW-1185">Reference proteome</keyword>
<reference evidence="2" key="2">
    <citation type="journal article" date="2011" name="Proc. Natl. Acad. Sci. U.S.A.">
        <title>Obligate biotrophy features unraveled by the genomic analysis of rust fungi.</title>
        <authorList>
            <person name="Duplessis S."/>
            <person name="Cuomo C.A."/>
            <person name="Lin Y.-C."/>
            <person name="Aerts A."/>
            <person name="Tisserant E."/>
            <person name="Veneault-Fourrey C."/>
            <person name="Joly D.L."/>
            <person name="Hacquard S."/>
            <person name="Amselem J."/>
            <person name="Cantarel B.L."/>
            <person name="Chiu R."/>
            <person name="Coutinho P.M."/>
            <person name="Feau N."/>
            <person name="Field M."/>
            <person name="Frey P."/>
            <person name="Gelhaye E."/>
            <person name="Goldberg J."/>
            <person name="Grabherr M.G."/>
            <person name="Kodira C.D."/>
            <person name="Kohler A."/>
            <person name="Kuees U."/>
            <person name="Lindquist E.A."/>
            <person name="Lucas S.M."/>
            <person name="Mago R."/>
            <person name="Mauceli E."/>
            <person name="Morin E."/>
            <person name="Murat C."/>
            <person name="Pangilinan J.L."/>
            <person name="Park R."/>
            <person name="Pearson M."/>
            <person name="Quesneville H."/>
            <person name="Rouhier N."/>
            <person name="Sakthikumar S."/>
            <person name="Salamov A.A."/>
            <person name="Schmutz J."/>
            <person name="Selles B."/>
            <person name="Shapiro H."/>
            <person name="Tanguay P."/>
            <person name="Tuskan G.A."/>
            <person name="Henrissat B."/>
            <person name="Van de Peer Y."/>
            <person name="Rouze P."/>
            <person name="Ellis J.G."/>
            <person name="Dodds P.N."/>
            <person name="Schein J.E."/>
            <person name="Zhong S."/>
            <person name="Hamelin R.C."/>
            <person name="Grigoriev I.V."/>
            <person name="Szabo L.J."/>
            <person name="Martin F."/>
        </authorList>
    </citation>
    <scope>NUCLEOTIDE SEQUENCE [LARGE SCALE GENOMIC DNA]</scope>
    <source>
        <strain evidence="2">CRL 75-36-700-3 / race SCCL</strain>
    </source>
</reference>
<organism evidence="1 2">
    <name type="scientific">Puccinia graminis f. sp. tritici (strain CRL 75-36-700-3 / race SCCL)</name>
    <name type="common">Black stem rust fungus</name>
    <dbReference type="NCBI Taxonomy" id="418459"/>
    <lineage>
        <taxon>Eukaryota</taxon>
        <taxon>Fungi</taxon>
        <taxon>Dikarya</taxon>
        <taxon>Basidiomycota</taxon>
        <taxon>Pucciniomycotina</taxon>
        <taxon>Pucciniomycetes</taxon>
        <taxon>Pucciniales</taxon>
        <taxon>Pucciniaceae</taxon>
        <taxon>Puccinia</taxon>
    </lineage>
</organism>
<dbReference type="KEGG" id="pgr:PGTG_12238"/>
<name>E3KPP7_PUCGT</name>
<dbReference type="OrthoDB" id="10549638at2759"/>
<evidence type="ECO:0000313" key="1">
    <source>
        <dbReference type="EMBL" id="EFP86282.1"/>
    </source>
</evidence>
<dbReference type="Proteomes" id="UP000008783">
    <property type="component" value="Unassembled WGS sequence"/>
</dbReference>
<dbReference type="VEuPathDB" id="FungiDB:PGTG_12238"/>
<protein>
    <submittedName>
        <fullName evidence="1">Uncharacterized protein</fullName>
    </submittedName>
</protein>
<dbReference type="HOGENOM" id="CLU_1215311_0_0_1"/>
<reference key="1">
    <citation type="submission" date="2007-01" db="EMBL/GenBank/DDBJ databases">
        <title>The Genome Sequence of Puccinia graminis f. sp. tritici Strain CRL 75-36-700-3.</title>
        <authorList>
            <consortium name="The Broad Institute Genome Sequencing Platform"/>
            <person name="Birren B."/>
            <person name="Lander E."/>
            <person name="Galagan J."/>
            <person name="Nusbaum C."/>
            <person name="Devon K."/>
            <person name="Cuomo C."/>
            <person name="Jaffe D."/>
            <person name="Butler J."/>
            <person name="Alvarez P."/>
            <person name="Gnerre S."/>
            <person name="Grabherr M."/>
            <person name="Mauceli E."/>
            <person name="Brockman W."/>
            <person name="Young S."/>
            <person name="LaButti K."/>
            <person name="Sykes S."/>
            <person name="DeCaprio D."/>
            <person name="Crawford M."/>
            <person name="Koehrsen M."/>
            <person name="Engels R."/>
            <person name="Montgomery P."/>
            <person name="Pearson M."/>
            <person name="Howarth C."/>
            <person name="Larson L."/>
            <person name="White J."/>
            <person name="Zeng Q."/>
            <person name="Kodira C."/>
            <person name="Yandava C."/>
            <person name="Alvarado L."/>
            <person name="O'Leary S."/>
            <person name="Szabo L."/>
            <person name="Dean R."/>
            <person name="Schein J."/>
        </authorList>
    </citation>
    <scope>NUCLEOTIDE SEQUENCE</scope>
    <source>
        <strain>CRL 75-36-700-3</strain>
    </source>
</reference>
<accession>E3KPP7</accession>
<evidence type="ECO:0000313" key="2">
    <source>
        <dbReference type="Proteomes" id="UP000008783"/>
    </source>
</evidence>